<reference evidence="2 3" key="1">
    <citation type="submission" date="2016-12" db="EMBL/GenBank/DDBJ databases">
        <title>The new phylogeny of genus Mycobacterium.</title>
        <authorList>
            <person name="Tortoli E."/>
            <person name="Trovato A."/>
            <person name="Cirillo D.M."/>
        </authorList>
    </citation>
    <scope>NUCLEOTIDE SEQUENCE [LARGE SCALE GENOMIC DNA]</scope>
    <source>
        <strain evidence="2 3">CCUG 66554</strain>
    </source>
</reference>
<evidence type="ECO:0000313" key="3">
    <source>
        <dbReference type="Proteomes" id="UP000192434"/>
    </source>
</evidence>
<proteinExistence type="predicted"/>
<dbReference type="EMBL" id="MVII01000003">
    <property type="protein sequence ID" value="ORB60288.1"/>
    <property type="molecule type" value="Genomic_DNA"/>
</dbReference>
<dbReference type="RefSeq" id="WP_083013680.1">
    <property type="nucleotide sequence ID" value="NZ_CP010271.1"/>
</dbReference>
<keyword evidence="1" id="KW-0812">Transmembrane</keyword>
<comment type="caution">
    <text evidence="2">The sequence shown here is derived from an EMBL/GenBank/DDBJ whole genome shotgun (WGS) entry which is preliminary data.</text>
</comment>
<protein>
    <submittedName>
        <fullName evidence="2">Uncharacterized protein</fullName>
    </submittedName>
</protein>
<dbReference type="AlphaFoldDB" id="A0A1S4VKK5"/>
<evidence type="ECO:0000313" key="2">
    <source>
        <dbReference type="EMBL" id="ORB60288.1"/>
    </source>
</evidence>
<keyword evidence="1" id="KW-0472">Membrane</keyword>
<dbReference type="Proteomes" id="UP000192434">
    <property type="component" value="Unassembled WGS sequence"/>
</dbReference>
<dbReference type="STRING" id="1578165.BKG68_03510"/>
<evidence type="ECO:0000256" key="1">
    <source>
        <dbReference type="SAM" id="Phobius"/>
    </source>
</evidence>
<feature type="transmembrane region" description="Helical" evidence="1">
    <location>
        <begin position="20"/>
        <end position="39"/>
    </location>
</feature>
<organism evidence="2 3">
    <name type="scientific">Mycobacteroides saopaulense</name>
    <dbReference type="NCBI Taxonomy" id="1578165"/>
    <lineage>
        <taxon>Bacteria</taxon>
        <taxon>Bacillati</taxon>
        <taxon>Actinomycetota</taxon>
        <taxon>Actinomycetes</taxon>
        <taxon>Mycobacteriales</taxon>
        <taxon>Mycobacteriaceae</taxon>
        <taxon>Mycobacteroides</taxon>
    </lineage>
</organism>
<keyword evidence="1" id="KW-1133">Transmembrane helix</keyword>
<accession>A0A1S4VKK5</accession>
<name>A0A1S4VKK5_9MYCO</name>
<feature type="transmembrane region" description="Helical" evidence="1">
    <location>
        <begin position="77"/>
        <end position="99"/>
    </location>
</feature>
<gene>
    <name evidence="2" type="ORF">BST43_03970</name>
</gene>
<sequence>MSTAHTTVDPVQRTRAFARVIGPFVATVTTIIAVRAADLSFLGDSFFTDPMWSWLFGALLFFCGLMIIAFHQFWKGLAPVIVSLFGWFLALRGFVLLAFPQLMHKGVDASVPAVGPVRVFFLFMAVVGLYLTYVGWIKKPTIGD</sequence>
<feature type="transmembrane region" description="Helical" evidence="1">
    <location>
        <begin position="119"/>
        <end position="137"/>
    </location>
</feature>
<dbReference type="OrthoDB" id="4737921at2"/>
<dbReference type="KEGG" id="msao:MYCSP_16485"/>
<feature type="transmembrane region" description="Helical" evidence="1">
    <location>
        <begin position="51"/>
        <end position="70"/>
    </location>
</feature>